<proteinExistence type="predicted"/>
<dbReference type="SUPFAM" id="SSF111369">
    <property type="entry name" value="HlyD-like secretion proteins"/>
    <property type="match status" value="1"/>
</dbReference>
<evidence type="ECO:0000256" key="3">
    <source>
        <dbReference type="SAM" id="Phobius"/>
    </source>
</evidence>
<dbReference type="Gene3D" id="2.40.50.100">
    <property type="match status" value="1"/>
</dbReference>
<protein>
    <submittedName>
        <fullName evidence="4">Putative efflux pump membrane fusion protein</fullName>
    </submittedName>
</protein>
<dbReference type="EMBL" id="CADDTS010000032">
    <property type="protein sequence ID" value="CAB1216218.1"/>
    <property type="molecule type" value="Genomic_DNA"/>
</dbReference>
<gene>
    <name evidence="4" type="ORF">SFB21_1922</name>
</gene>
<dbReference type="PANTHER" id="PTHR32347">
    <property type="entry name" value="EFFLUX SYSTEM COMPONENT YKNX-RELATED"/>
    <property type="match status" value="1"/>
</dbReference>
<reference evidence="4 5" key="1">
    <citation type="submission" date="2020-02" db="EMBL/GenBank/DDBJ databases">
        <authorList>
            <person name="Chaudhuri R."/>
        </authorList>
    </citation>
    <scope>NUCLEOTIDE SEQUENCE [LARGE SCALE GENOMIC DNA]</scope>
    <source>
        <strain evidence="4">SFB21</strain>
    </source>
</reference>
<dbReference type="AlphaFoldDB" id="A0A811GEH8"/>
<keyword evidence="3" id="KW-0472">Membrane</keyword>
<evidence type="ECO:0000313" key="5">
    <source>
        <dbReference type="Proteomes" id="UP000489961"/>
    </source>
</evidence>
<feature type="transmembrane region" description="Helical" evidence="3">
    <location>
        <begin position="301"/>
        <end position="322"/>
    </location>
</feature>
<accession>A0A811GEH8</accession>
<evidence type="ECO:0000256" key="1">
    <source>
        <dbReference type="ARBA" id="ARBA00004196"/>
    </source>
</evidence>
<evidence type="ECO:0000313" key="4">
    <source>
        <dbReference type="EMBL" id="CAB1216218.1"/>
    </source>
</evidence>
<keyword evidence="3" id="KW-1133">Transmembrane helix</keyword>
<dbReference type="Proteomes" id="UP000489961">
    <property type="component" value="Unassembled WGS sequence"/>
</dbReference>
<dbReference type="PANTHER" id="PTHR32347:SF23">
    <property type="entry name" value="BLL5650 PROTEIN"/>
    <property type="match status" value="1"/>
</dbReference>
<organism evidence="4 5">
    <name type="scientific">Acinetobacter bouvetii</name>
    <dbReference type="NCBI Taxonomy" id="202951"/>
    <lineage>
        <taxon>Bacteria</taxon>
        <taxon>Pseudomonadati</taxon>
        <taxon>Pseudomonadota</taxon>
        <taxon>Gammaproteobacteria</taxon>
        <taxon>Moraxellales</taxon>
        <taxon>Moraxellaceae</taxon>
        <taxon>Acinetobacter</taxon>
    </lineage>
</organism>
<dbReference type="Gene3D" id="2.40.30.170">
    <property type="match status" value="1"/>
</dbReference>
<dbReference type="GO" id="GO:0030313">
    <property type="term" value="C:cell envelope"/>
    <property type="evidence" value="ECO:0007669"/>
    <property type="project" value="UniProtKB-SubCell"/>
</dbReference>
<keyword evidence="3" id="KW-0812">Transmembrane</keyword>
<sequence length="567" mass="65298">MTDNNMQEQTIKMPEPIQHWLNNLKQLNINVIDVCFENFLSFGTHQFKDISQEKWNSIKTLLSQEKPIHLQSWNSGYLLGYRLNQQDALSCFGLYLAPPIHEATLEIIRTSLGWLFYQHQTQQLQQAWNSEQLLEIFAYVINQSEFRIAAQEWINQTTTYIRNQFSEYENIQLNYFYVQPADHVEWLVSSDLSWTEKGSADMQKMKEIALQAVMLQHEIHEPFWWAYPIFNHGVVQAVLVAKDRKFEQKSDHTALTIYLKNNVDLMQPLLTLWKKAEQGLVQHSIHTGRHFLGKYTQQGHYAWKIVSLLLGIFLIGITLIPVDKLVTSNLNVEGKTRWIIAAPMQGFITQVLVRPGDKVKANQTLIKLDDTDLKIQLAEQQSLLDQAQHQFRVAMAEQNLTDSGLATNQIRQQEAKIQTIQRKLIQTNIVSPLHGTVIDGDWVQQTGTPIETGKELFQIASQDAYKVILHVADQDIHLVKTGQNGVLKLTSFPDQTFKFKVTRITPVAAVQNNINGFRVEAAWQNSPPALTPGMQGVGKITVGKTNLLFRWSRDFINWMKLKIWSTW</sequence>
<comment type="caution">
    <text evidence="4">The sequence shown here is derived from an EMBL/GenBank/DDBJ whole genome shotgun (WGS) entry which is preliminary data.</text>
</comment>
<dbReference type="InterPro" id="IPR050465">
    <property type="entry name" value="UPF0194_transport"/>
</dbReference>
<comment type="subcellular location">
    <subcellularLocation>
        <location evidence="1">Cell envelope</location>
    </subcellularLocation>
</comment>
<evidence type="ECO:0000256" key="2">
    <source>
        <dbReference type="ARBA" id="ARBA00023054"/>
    </source>
</evidence>
<keyword evidence="2" id="KW-0175">Coiled coil</keyword>
<name>A0A811GEH8_9GAMM</name>